<dbReference type="Proteomes" id="UP000887581">
    <property type="component" value="Unplaced"/>
</dbReference>
<dbReference type="InterPro" id="IPR007528">
    <property type="entry name" value="RINT1_Tip20"/>
</dbReference>
<evidence type="ECO:0000313" key="2">
    <source>
        <dbReference type="WBParaSite" id="sdigi.contig160.g5442.t1"/>
    </source>
</evidence>
<keyword evidence="1" id="KW-1185">Reference proteome</keyword>
<reference evidence="2" key="1">
    <citation type="submission" date="2022-11" db="UniProtKB">
        <authorList>
            <consortium name="WormBaseParasite"/>
        </authorList>
    </citation>
    <scope>IDENTIFICATION</scope>
</reference>
<accession>A0A915PGR0</accession>
<dbReference type="AlphaFoldDB" id="A0A915PGR0"/>
<dbReference type="PANTHER" id="PTHR13520:SF0">
    <property type="entry name" value="RAD50-INTERACTING PROTEIN 1"/>
    <property type="match status" value="1"/>
</dbReference>
<evidence type="ECO:0000313" key="1">
    <source>
        <dbReference type="Proteomes" id="UP000887581"/>
    </source>
</evidence>
<name>A0A915PGR0_9BILA</name>
<dbReference type="PANTHER" id="PTHR13520">
    <property type="entry name" value="RAD50-INTERACTING PROTEIN 1 RINT-1"/>
    <property type="match status" value="1"/>
</dbReference>
<dbReference type="GO" id="GO:0006890">
    <property type="term" value="P:retrograde vesicle-mediated transport, Golgi to endoplasmic reticulum"/>
    <property type="evidence" value="ECO:0007669"/>
    <property type="project" value="InterPro"/>
</dbReference>
<dbReference type="GO" id="GO:0060628">
    <property type="term" value="P:regulation of ER to Golgi vesicle-mediated transport"/>
    <property type="evidence" value="ECO:0007669"/>
    <property type="project" value="TreeGrafter"/>
</dbReference>
<dbReference type="PROSITE" id="PS51386">
    <property type="entry name" value="RINT1_TIP20"/>
    <property type="match status" value="1"/>
</dbReference>
<dbReference type="Pfam" id="PF04437">
    <property type="entry name" value="RINT1_TIP1"/>
    <property type="match status" value="1"/>
</dbReference>
<proteinExistence type="predicted"/>
<dbReference type="GO" id="GO:0006888">
    <property type="term" value="P:endoplasmic reticulum to Golgi vesicle-mediated transport"/>
    <property type="evidence" value="ECO:0007669"/>
    <property type="project" value="InterPro"/>
</dbReference>
<dbReference type="GO" id="GO:0070939">
    <property type="term" value="C:Dsl1/NZR complex"/>
    <property type="evidence" value="ECO:0007669"/>
    <property type="project" value="InterPro"/>
</dbReference>
<dbReference type="WBParaSite" id="sdigi.contig160.g5442.t1">
    <property type="protein sequence ID" value="sdigi.contig160.g5442.t1"/>
    <property type="gene ID" value="sdigi.contig160.g5442"/>
</dbReference>
<organism evidence="1 2">
    <name type="scientific">Setaria digitata</name>
    <dbReference type="NCBI Taxonomy" id="48799"/>
    <lineage>
        <taxon>Eukaryota</taxon>
        <taxon>Metazoa</taxon>
        <taxon>Ecdysozoa</taxon>
        <taxon>Nematoda</taxon>
        <taxon>Chromadorea</taxon>
        <taxon>Rhabditida</taxon>
        <taxon>Spirurina</taxon>
        <taxon>Spiruromorpha</taxon>
        <taxon>Filarioidea</taxon>
        <taxon>Setariidae</taxon>
        <taxon>Setaria</taxon>
    </lineage>
</organism>
<protein>
    <submittedName>
        <fullName evidence="2">RAD50-interacting protein 1</fullName>
    </submittedName>
</protein>
<sequence>MEQQSLDSENSMVLELAERLAKLPTTNIREYFRGFRVIQDELDAEQYKIEHRASKLFYCIGFILEMLNFTKKLRGIQERIYYMHEDLPVQLSHLRSFREKLLLLKQKILTAMKNYCNKQEQLWALLKQNAPDIHAHLERIAQQMKELNYLKTAHKLSLARSNIKKAINVSNFSAVYDQIQSLKQYEDVDSQLDENEMEDINRIKKEVFIETEQLVSGSLKDLLKKIHYPLEEAIDLKTHQKIIRHIATLLECIGILDNGILISHCDRSKVLMELVAPLERRFYYHFFMEQKTNNPSKPEWFFTQILNWITANIDFVNAILLHIFTDKAERNEIIDNFVSNLIILAKKKVQNIRKKVADDPELFSHLIDECVAFENELQDIAIPIRPGQVLVVLCEDIYLIKWLQLERESCIAGVENVLCGDDCWNNRYQTFSDIDMQQVPECTDQFLMMIESITERYRWIESLDVQSQFLNVQIFMFDDFRLRLIHISQQVASPWEKPFIQILNSAWHIAYVLNEWNEVDIFIRIQALGKKTHFRGIFEDVSNMYRHLWRQRAEDLTSAFYQHLRVSLSRYEREHWYSWESGKPLDLTPSFCPFLLEVRRLFGHVNNAISPHSASKLYEMLNEKVAEVLLKMVTTVSLNGYGAAQILYDITNSLVPVLNSLYSHHSNVVSIETLDEPKFVEVISCLKILSQSTGTAILLYEELKQTTDDMTPSLLEPFDATIVERERAMELLKHRSDLQLASEEAVKF</sequence>